<evidence type="ECO:0000313" key="2">
    <source>
        <dbReference type="Proteomes" id="UP000578449"/>
    </source>
</evidence>
<dbReference type="RefSeq" id="WP_185050429.1">
    <property type="nucleotide sequence ID" value="NZ_BAABIX010000001.1"/>
</dbReference>
<evidence type="ECO:0000313" key="1">
    <source>
        <dbReference type="EMBL" id="MBB5133467.1"/>
    </source>
</evidence>
<comment type="caution">
    <text evidence="1">The sequence shown here is derived from an EMBL/GenBank/DDBJ whole genome shotgun (WGS) entry which is preliminary data.</text>
</comment>
<reference evidence="1 2" key="1">
    <citation type="submission" date="2020-08" db="EMBL/GenBank/DDBJ databases">
        <title>Genomic Encyclopedia of Type Strains, Phase IV (KMG-IV): sequencing the most valuable type-strain genomes for metagenomic binning, comparative biology and taxonomic classification.</title>
        <authorList>
            <person name="Goeker M."/>
        </authorList>
    </citation>
    <scope>NUCLEOTIDE SEQUENCE [LARGE SCALE GENOMIC DNA]</scope>
    <source>
        <strain evidence="1 2">DSM 45615</strain>
    </source>
</reference>
<protein>
    <submittedName>
        <fullName evidence="1">Uncharacterized protein</fullName>
    </submittedName>
</protein>
<proteinExistence type="predicted"/>
<accession>A0A840P8D5</accession>
<keyword evidence="2" id="KW-1185">Reference proteome</keyword>
<organism evidence="1 2">
    <name type="scientific">Thermocatellispora tengchongensis</name>
    <dbReference type="NCBI Taxonomy" id="1073253"/>
    <lineage>
        <taxon>Bacteria</taxon>
        <taxon>Bacillati</taxon>
        <taxon>Actinomycetota</taxon>
        <taxon>Actinomycetes</taxon>
        <taxon>Streptosporangiales</taxon>
        <taxon>Streptosporangiaceae</taxon>
        <taxon>Thermocatellispora</taxon>
    </lineage>
</organism>
<dbReference type="EMBL" id="JACHGN010000006">
    <property type="protein sequence ID" value="MBB5133467.1"/>
    <property type="molecule type" value="Genomic_DNA"/>
</dbReference>
<name>A0A840P8D5_9ACTN</name>
<sequence length="194" mass="20433">MGAKRARDGLSRAYRTGGRPIRVGRSIAGADEIDAYVVGVGRKWALLHVVSGDMRLDGYAAVRLRHVERASSAGWKGSAVAHRALGLRGERPARVPGLDLDTTAGLIGTMAAAFGLIGVYVEEADPGVCYVGVPRGITRGKRLRLQEIDSGAEWDRACTTTRLAEITRLDAGGGYLDALAAVGGPAPAWRVSGR</sequence>
<dbReference type="Proteomes" id="UP000578449">
    <property type="component" value="Unassembled WGS sequence"/>
</dbReference>
<dbReference type="AlphaFoldDB" id="A0A840P8D5"/>
<gene>
    <name evidence="1" type="ORF">HNP84_003193</name>
</gene>